<evidence type="ECO:0000313" key="1">
    <source>
        <dbReference type="EMBL" id="NOI11213.1"/>
    </source>
</evidence>
<dbReference type="RefSeq" id="WP_139104485.1">
    <property type="nucleotide sequence ID" value="NZ_JAGDLQ010000012.1"/>
</dbReference>
<proteinExistence type="predicted"/>
<gene>
    <name evidence="1" type="ORF">F0254_20470</name>
</gene>
<accession>A0A7Y4B603</accession>
<reference evidence="1 2" key="1">
    <citation type="submission" date="2019-09" db="EMBL/GenBank/DDBJ databases">
        <title>Draft genome sequencing and comparative genomics of hatchery-associated Vibrios.</title>
        <authorList>
            <person name="Kehlet-Delgado H."/>
            <person name="Mueller R.S."/>
        </authorList>
    </citation>
    <scope>NUCLEOTIDE SEQUENCE [LARGE SCALE GENOMIC DNA]</scope>
    <source>
        <strain evidence="1 2">081416A</strain>
    </source>
</reference>
<name>A0A7Y4B603_VIBAL</name>
<protein>
    <submittedName>
        <fullName evidence="1">Uncharacterized protein</fullName>
    </submittedName>
</protein>
<dbReference type="Proteomes" id="UP000532247">
    <property type="component" value="Unassembled WGS sequence"/>
</dbReference>
<evidence type="ECO:0000313" key="2">
    <source>
        <dbReference type="Proteomes" id="UP000532247"/>
    </source>
</evidence>
<dbReference type="AlphaFoldDB" id="A0A7Y4B603"/>
<sequence>MARNLNSKIINGVDHESFTEPPQKAVLLDGITSGKYLESRTKDALERASRVLIDKVRELSLDEASSVSLFPSFFIDAARIANDYQISCLARRLSQCCTVEERVGEFDSIVDEYLSNLFTQHSYQAFFCRESPARIEARLSDKQLVVRLVPQEMRRVSFQSLCSDITRHAEIDDVISSIFLLGGRHSTIEDLLHFDTKLSKRHDGYVSSRYHYDRKEWVQYGGNNKRGQISYVLEEDQMSYFTEVFWDWVEAGSNVLIATVKAYLKLMEYFVIDRNLERSDVICLDSFVKTLINESSNENFEDNDALEDIAL</sequence>
<dbReference type="EMBL" id="VTYF01000015">
    <property type="protein sequence ID" value="NOI11213.1"/>
    <property type="molecule type" value="Genomic_DNA"/>
</dbReference>
<comment type="caution">
    <text evidence="1">The sequence shown here is derived from an EMBL/GenBank/DDBJ whole genome shotgun (WGS) entry which is preliminary data.</text>
</comment>
<organism evidence="1 2">
    <name type="scientific">Vibrio alginolyticus</name>
    <dbReference type="NCBI Taxonomy" id="663"/>
    <lineage>
        <taxon>Bacteria</taxon>
        <taxon>Pseudomonadati</taxon>
        <taxon>Pseudomonadota</taxon>
        <taxon>Gammaproteobacteria</taxon>
        <taxon>Vibrionales</taxon>
        <taxon>Vibrionaceae</taxon>
        <taxon>Vibrio</taxon>
    </lineage>
</organism>